<organism evidence="2 3">
    <name type="scientific">Robertmurraya beringensis</name>
    <dbReference type="NCBI Taxonomy" id="641660"/>
    <lineage>
        <taxon>Bacteria</taxon>
        <taxon>Bacillati</taxon>
        <taxon>Bacillota</taxon>
        <taxon>Bacilli</taxon>
        <taxon>Bacillales</taxon>
        <taxon>Bacillaceae</taxon>
        <taxon>Robertmurraya</taxon>
    </lineage>
</organism>
<gene>
    <name evidence="2" type="ORF">ACFFHF_01625</name>
</gene>
<evidence type="ECO:0000256" key="1">
    <source>
        <dbReference type="SAM" id="SignalP"/>
    </source>
</evidence>
<feature type="chain" id="PRO_5045848255" description="DUF4367 domain-containing protein" evidence="1">
    <location>
        <begin position="24"/>
        <end position="172"/>
    </location>
</feature>
<evidence type="ECO:0008006" key="4">
    <source>
        <dbReference type="Google" id="ProtNLM"/>
    </source>
</evidence>
<dbReference type="Proteomes" id="UP001589738">
    <property type="component" value="Unassembled WGS sequence"/>
</dbReference>
<comment type="caution">
    <text evidence="2">The sequence shown here is derived from an EMBL/GenBank/DDBJ whole genome shotgun (WGS) entry which is preliminary data.</text>
</comment>
<dbReference type="EMBL" id="JBHLUU010000009">
    <property type="protein sequence ID" value="MFC0474015.1"/>
    <property type="molecule type" value="Genomic_DNA"/>
</dbReference>
<accession>A0ABV6KL22</accession>
<feature type="signal peptide" evidence="1">
    <location>
        <begin position="1"/>
        <end position="23"/>
    </location>
</feature>
<sequence length="172" mass="19505">MRKYLQASLLCIAALFYLSGCSASFDEEETETVDVVENAFKEEAKKPNNKTEEMEYYLPFGFEVEEESPNNIILKNGSKTYILFYNPIEGQDSEVVYQSTVDQDKYDTDKVIKTDGKFGYLLVKKLEDNLNELTIGVGGMKITTETKTRSLSSEAEMMINIVNSIKLKENEG</sequence>
<keyword evidence="3" id="KW-1185">Reference proteome</keyword>
<evidence type="ECO:0000313" key="2">
    <source>
        <dbReference type="EMBL" id="MFC0474015.1"/>
    </source>
</evidence>
<proteinExistence type="predicted"/>
<evidence type="ECO:0000313" key="3">
    <source>
        <dbReference type="Proteomes" id="UP001589738"/>
    </source>
</evidence>
<protein>
    <recommendedName>
        <fullName evidence="4">DUF4367 domain-containing protein</fullName>
    </recommendedName>
</protein>
<name>A0ABV6KL22_9BACI</name>
<keyword evidence="1" id="KW-0732">Signal</keyword>
<reference evidence="2 3" key="1">
    <citation type="submission" date="2024-09" db="EMBL/GenBank/DDBJ databases">
        <authorList>
            <person name="Sun Q."/>
            <person name="Mori K."/>
        </authorList>
    </citation>
    <scope>NUCLEOTIDE SEQUENCE [LARGE SCALE GENOMIC DNA]</scope>
    <source>
        <strain evidence="2 3">CGMCC 1.9126</strain>
    </source>
</reference>
<dbReference type="RefSeq" id="WP_160546937.1">
    <property type="nucleotide sequence ID" value="NZ_JBHLUU010000009.1"/>
</dbReference>